<comment type="catalytic activity">
    <reaction evidence="14">
        <text>N(6)-propanoyl-L-lysyl-[protein] + NAD(+) + H2O = 3''-O-propanoyl-ADP-D-ribose + nicotinamide + L-lysyl-[protein]</text>
        <dbReference type="Rhea" id="RHEA:23500"/>
        <dbReference type="Rhea" id="RHEA-COMP:9752"/>
        <dbReference type="Rhea" id="RHEA-COMP:13758"/>
        <dbReference type="ChEBI" id="CHEBI:15377"/>
        <dbReference type="ChEBI" id="CHEBI:17154"/>
        <dbReference type="ChEBI" id="CHEBI:29969"/>
        <dbReference type="ChEBI" id="CHEBI:57540"/>
        <dbReference type="ChEBI" id="CHEBI:138019"/>
        <dbReference type="ChEBI" id="CHEBI:145015"/>
    </reaction>
    <physiologicalReaction direction="left-to-right" evidence="14">
        <dbReference type="Rhea" id="RHEA:23501"/>
    </physiologicalReaction>
</comment>
<keyword evidence="20" id="KW-0175">Coiled coil</keyword>
<feature type="active site" description="Proton acceptor" evidence="19">
    <location>
        <position position="194"/>
    </location>
</feature>
<name>A0AAW2A5V0_CULAL</name>
<dbReference type="InterPro" id="IPR029035">
    <property type="entry name" value="DHS-like_NAD/FAD-binding_dom"/>
</dbReference>
<dbReference type="PROSITE" id="PS50305">
    <property type="entry name" value="SIRTUIN"/>
    <property type="match status" value="1"/>
</dbReference>
<dbReference type="GO" id="GO:0035861">
    <property type="term" value="C:site of double-strand break"/>
    <property type="evidence" value="ECO:0007669"/>
    <property type="project" value="UniProtKB-ARBA"/>
</dbReference>
<keyword evidence="3" id="KW-0597">Phosphoprotein</keyword>
<evidence type="ECO:0000313" key="23">
    <source>
        <dbReference type="EMBL" id="KAK9967870.1"/>
    </source>
</evidence>
<dbReference type="AlphaFoldDB" id="A0AAW2A5V0"/>
<evidence type="ECO:0000313" key="25">
    <source>
        <dbReference type="Proteomes" id="UP001479290"/>
    </source>
</evidence>
<dbReference type="Pfam" id="PF02146">
    <property type="entry name" value="SIR2"/>
    <property type="match status" value="1"/>
</dbReference>
<feature type="binding site" evidence="19">
    <location>
        <position position="202"/>
    </location>
    <ligand>
        <name>Zn(2+)</name>
        <dbReference type="ChEBI" id="CHEBI:29105"/>
    </ligand>
</feature>
<evidence type="ECO:0000256" key="10">
    <source>
        <dbReference type="ARBA" id="ARBA00043038"/>
    </source>
</evidence>
<dbReference type="GO" id="GO:0097372">
    <property type="term" value="F:histone H3K18 deacetylase activity, NAD-dependent"/>
    <property type="evidence" value="ECO:0007669"/>
    <property type="project" value="TreeGrafter"/>
</dbReference>
<dbReference type="GO" id="GO:0005634">
    <property type="term" value="C:nucleus"/>
    <property type="evidence" value="ECO:0007669"/>
    <property type="project" value="TreeGrafter"/>
</dbReference>
<dbReference type="PANTHER" id="PTHR11085:SF1">
    <property type="entry name" value="NAD-DEPENDENT PROTEIN DEACETYLASE SIRTUIN-7"/>
    <property type="match status" value="1"/>
</dbReference>
<keyword evidence="4" id="KW-0808">Transferase</keyword>
<evidence type="ECO:0000256" key="8">
    <source>
        <dbReference type="ARBA" id="ARBA00038170"/>
    </source>
</evidence>
<gene>
    <name evidence="23" type="ORF">ABG768_002234</name>
    <name evidence="24" type="ORF">ABG768_022821</name>
</gene>
<evidence type="ECO:0000256" key="11">
    <source>
        <dbReference type="ARBA" id="ARBA00050163"/>
    </source>
</evidence>
<feature type="binding site" evidence="19">
    <location>
        <position position="232"/>
    </location>
    <ligand>
        <name>Zn(2+)</name>
        <dbReference type="ChEBI" id="CHEBI:29105"/>
    </ligand>
</feature>
<evidence type="ECO:0000256" key="21">
    <source>
        <dbReference type="SAM" id="MobiDB-lite"/>
    </source>
</evidence>
<dbReference type="InterPro" id="IPR026590">
    <property type="entry name" value="Ssirtuin_cat_dom"/>
</dbReference>
<evidence type="ECO:0000256" key="7">
    <source>
        <dbReference type="ARBA" id="ARBA00023027"/>
    </source>
</evidence>
<feature type="compositionally biased region" description="Basic and acidic residues" evidence="21">
    <location>
        <begin position="15"/>
        <end position="24"/>
    </location>
</feature>
<evidence type="ECO:0000259" key="22">
    <source>
        <dbReference type="PROSITE" id="PS50305"/>
    </source>
</evidence>
<evidence type="ECO:0000256" key="14">
    <source>
        <dbReference type="ARBA" id="ARBA00051399"/>
    </source>
</evidence>
<dbReference type="GO" id="GO:0010821">
    <property type="term" value="P:regulation of mitochondrion organization"/>
    <property type="evidence" value="ECO:0007669"/>
    <property type="project" value="UniProtKB-ARBA"/>
</dbReference>
<dbReference type="GO" id="GO:0070403">
    <property type="term" value="F:NAD+ binding"/>
    <property type="evidence" value="ECO:0007669"/>
    <property type="project" value="InterPro"/>
</dbReference>
<evidence type="ECO:0000256" key="2">
    <source>
        <dbReference type="ARBA" id="ARBA00012928"/>
    </source>
</evidence>
<evidence type="ECO:0000256" key="17">
    <source>
        <dbReference type="ARBA" id="ARBA00074008"/>
    </source>
</evidence>
<dbReference type="EMBL" id="JAWDJR010000010">
    <property type="protein sequence ID" value="KAK9967870.1"/>
    <property type="molecule type" value="Genomic_DNA"/>
</dbReference>
<evidence type="ECO:0000256" key="5">
    <source>
        <dbReference type="ARBA" id="ARBA00022723"/>
    </source>
</evidence>
<evidence type="ECO:0000256" key="9">
    <source>
        <dbReference type="ARBA" id="ARBA00041832"/>
    </source>
</evidence>
<evidence type="ECO:0000256" key="20">
    <source>
        <dbReference type="SAM" id="Coils"/>
    </source>
</evidence>
<dbReference type="EC" id="2.3.1.286" evidence="2"/>
<evidence type="ECO:0000313" key="24">
    <source>
        <dbReference type="EMBL" id="KAK9974744.1"/>
    </source>
</evidence>
<comment type="subunit">
    <text evidence="16">Interacts with UBTF and the RNA polymerase I complex. Interacts with components of the B-WICH complex, such as MYBBP1A, SMARCA5/SNF2H and BAZ1B/WSTF. Interacts with ELK4, leading to stabilization at target promoters for H3K18Ac deacetylation. Interacts with histone H2A and/or histone H2B. Interacts with DNMT1. Interacts with SIRT1.</text>
</comment>
<comment type="caution">
    <text evidence="23">The sequence shown here is derived from an EMBL/GenBank/DDBJ whole genome shotgun (WGS) entry which is preliminary data.</text>
</comment>
<dbReference type="GO" id="GO:0040029">
    <property type="term" value="P:epigenetic regulation of gene expression"/>
    <property type="evidence" value="ECO:0007669"/>
    <property type="project" value="UniProtKB-ARBA"/>
</dbReference>
<dbReference type="GO" id="GO:0140861">
    <property type="term" value="P:DNA repair-dependent chromatin remodeling"/>
    <property type="evidence" value="ECO:0007669"/>
    <property type="project" value="UniProtKB-ARBA"/>
</dbReference>
<keyword evidence="7" id="KW-0520">NAD</keyword>
<comment type="catalytic activity">
    <reaction evidence="13">
        <text>N(6)-succinyl-L-lysyl-[protein] + NAD(+) + H2O = 2''-O-succinyl-ADP-D-ribose + nicotinamide + L-lysyl-[protein]</text>
        <dbReference type="Rhea" id="RHEA:47668"/>
        <dbReference type="Rhea" id="RHEA-COMP:9752"/>
        <dbReference type="Rhea" id="RHEA-COMP:11877"/>
        <dbReference type="ChEBI" id="CHEBI:15377"/>
        <dbReference type="ChEBI" id="CHEBI:17154"/>
        <dbReference type="ChEBI" id="CHEBI:29969"/>
        <dbReference type="ChEBI" id="CHEBI:57540"/>
        <dbReference type="ChEBI" id="CHEBI:87830"/>
        <dbReference type="ChEBI" id="CHEBI:87832"/>
    </reaction>
    <physiologicalReaction direction="left-to-right" evidence="13">
        <dbReference type="Rhea" id="RHEA:47669"/>
    </physiologicalReaction>
</comment>
<evidence type="ECO:0000256" key="4">
    <source>
        <dbReference type="ARBA" id="ARBA00022679"/>
    </source>
</evidence>
<feature type="region of interest" description="Disordered" evidence="21">
    <location>
        <begin position="1"/>
        <end position="24"/>
    </location>
</feature>
<keyword evidence="25" id="KW-1185">Reference proteome</keyword>
<dbReference type="InterPro" id="IPR003000">
    <property type="entry name" value="Sirtuin"/>
</dbReference>
<keyword evidence="5 19" id="KW-0479">Metal-binding</keyword>
<evidence type="ECO:0000256" key="1">
    <source>
        <dbReference type="ARBA" id="ARBA00001947"/>
    </source>
</evidence>
<comment type="cofactor">
    <cofactor evidence="1">
        <name>Zn(2+)</name>
        <dbReference type="ChEBI" id="CHEBI:29105"/>
    </cofactor>
</comment>
<comment type="catalytic activity">
    <reaction evidence="15">
        <text>N(6)-glutaryl-L-lysyl-[protein] + NAD(+) + H2O = 2''-O-glutaryl-ADP-D-ribose + nicotinamide + L-lysyl-[protein]</text>
        <dbReference type="Rhea" id="RHEA:47664"/>
        <dbReference type="Rhea" id="RHEA-COMP:9752"/>
        <dbReference type="Rhea" id="RHEA-COMP:11875"/>
        <dbReference type="ChEBI" id="CHEBI:15377"/>
        <dbReference type="ChEBI" id="CHEBI:17154"/>
        <dbReference type="ChEBI" id="CHEBI:29969"/>
        <dbReference type="ChEBI" id="CHEBI:57540"/>
        <dbReference type="ChEBI" id="CHEBI:87828"/>
        <dbReference type="ChEBI" id="CHEBI:87829"/>
    </reaction>
    <physiologicalReaction direction="left-to-right" evidence="15">
        <dbReference type="Rhea" id="RHEA:47665"/>
    </physiologicalReaction>
</comment>
<dbReference type="PANTHER" id="PTHR11085">
    <property type="entry name" value="NAD-DEPENDENT PROTEIN DEACYLASE SIRTUIN-5, MITOCHONDRIAL-RELATED"/>
    <property type="match status" value="1"/>
</dbReference>
<dbReference type="Gene3D" id="3.40.50.1220">
    <property type="entry name" value="TPP-binding domain"/>
    <property type="match status" value="1"/>
</dbReference>
<feature type="binding site" evidence="19">
    <location>
        <position position="235"/>
    </location>
    <ligand>
        <name>Zn(2+)</name>
        <dbReference type="ChEBI" id="CHEBI:29105"/>
    </ligand>
</feature>
<feature type="domain" description="Deacetylase sirtuin-type" evidence="22">
    <location>
        <begin position="89"/>
        <end position="336"/>
    </location>
</feature>
<dbReference type="Proteomes" id="UP001479290">
    <property type="component" value="Unassembled WGS sequence"/>
</dbReference>
<keyword evidence="6 19" id="KW-0862">Zinc</keyword>
<evidence type="ECO:0000256" key="16">
    <source>
        <dbReference type="ARBA" id="ARBA00062653"/>
    </source>
</evidence>
<evidence type="ECO:0000256" key="15">
    <source>
        <dbReference type="ARBA" id="ARBA00052763"/>
    </source>
</evidence>
<reference evidence="23 25" key="1">
    <citation type="submission" date="2024-05" db="EMBL/GenBank/DDBJ databases">
        <title>A high-quality chromosomal-level genome assembly of Topmouth culter (Culter alburnus).</title>
        <authorList>
            <person name="Zhao H."/>
        </authorList>
    </citation>
    <scope>NUCLEOTIDE SEQUENCE [LARGE SCALE GENOMIC DNA]</scope>
    <source>
        <strain evidence="23">CATC2023</strain>
        <tissue evidence="23">Muscle</tissue>
    </source>
</reference>
<proteinExistence type="inferred from homology"/>
<dbReference type="FunFam" id="3.40.50.1220:FF:000038">
    <property type="entry name" value="NAD-dependent protein deacetylase sirtuin-6 isoform X2"/>
    <property type="match status" value="1"/>
</dbReference>
<evidence type="ECO:0000256" key="13">
    <source>
        <dbReference type="ARBA" id="ARBA00051105"/>
    </source>
</evidence>
<comment type="catalytic activity">
    <reaction evidence="11">
        <text>N(6)-acetyl-L-lysyl-[protein] + NAD(+) + H2O = 2''-O-acetyl-ADP-D-ribose + nicotinamide + L-lysyl-[protein]</text>
        <dbReference type="Rhea" id="RHEA:43636"/>
        <dbReference type="Rhea" id="RHEA-COMP:9752"/>
        <dbReference type="Rhea" id="RHEA-COMP:10731"/>
        <dbReference type="ChEBI" id="CHEBI:15377"/>
        <dbReference type="ChEBI" id="CHEBI:17154"/>
        <dbReference type="ChEBI" id="CHEBI:29969"/>
        <dbReference type="ChEBI" id="CHEBI:57540"/>
        <dbReference type="ChEBI" id="CHEBI:61930"/>
        <dbReference type="ChEBI" id="CHEBI:83767"/>
        <dbReference type="EC" id="2.3.1.286"/>
    </reaction>
    <physiologicalReaction direction="left-to-right" evidence="11">
        <dbReference type="Rhea" id="RHEA:43637"/>
    </physiologicalReaction>
</comment>
<evidence type="ECO:0000256" key="6">
    <source>
        <dbReference type="ARBA" id="ARBA00022833"/>
    </source>
</evidence>
<comment type="similarity">
    <text evidence="8">Belongs to the sirtuin family. Class IV subfamily.</text>
</comment>
<organism evidence="23 25">
    <name type="scientific">Culter alburnus</name>
    <name type="common">Topmouth culter</name>
    <dbReference type="NCBI Taxonomy" id="194366"/>
    <lineage>
        <taxon>Eukaryota</taxon>
        <taxon>Metazoa</taxon>
        <taxon>Chordata</taxon>
        <taxon>Craniata</taxon>
        <taxon>Vertebrata</taxon>
        <taxon>Euteleostomi</taxon>
        <taxon>Actinopterygii</taxon>
        <taxon>Neopterygii</taxon>
        <taxon>Teleostei</taxon>
        <taxon>Ostariophysi</taxon>
        <taxon>Cypriniformes</taxon>
        <taxon>Xenocyprididae</taxon>
        <taxon>Xenocypridinae</taxon>
        <taxon>Culter</taxon>
    </lineage>
</organism>
<dbReference type="FunFam" id="2.20.28.200:FF:000002">
    <property type="entry name" value="NAD-dependent deacetylase sirtuin-7"/>
    <property type="match status" value="1"/>
</dbReference>
<protein>
    <recommendedName>
        <fullName evidence="17">NAD-dependent protein deacetylase sirtuin-7</fullName>
        <ecNumber evidence="2">2.3.1.286</ecNumber>
    </recommendedName>
    <alternativeName>
        <fullName evidence="18">NAD-dependent protein deacylase sirtuin-7</fullName>
    </alternativeName>
    <alternativeName>
        <fullName evidence="10">Regulatory protein SIR2 homolog 7</fullName>
    </alternativeName>
    <alternativeName>
        <fullName evidence="9">SIR2-like protein 7</fullName>
    </alternativeName>
</protein>
<comment type="catalytic activity">
    <reaction evidence="12">
        <text>N(6)-decanoyl-L-lysyl-[protein] + NAD(+) + H2O = 2''-O-decanoyl-ADP-D-ribose + nicotinamide + L-lysyl-[protein]</text>
        <dbReference type="Rhea" id="RHEA:70631"/>
        <dbReference type="Rhea" id="RHEA-COMP:9752"/>
        <dbReference type="Rhea" id="RHEA-COMP:17932"/>
        <dbReference type="ChEBI" id="CHEBI:15377"/>
        <dbReference type="ChEBI" id="CHEBI:17154"/>
        <dbReference type="ChEBI" id="CHEBI:29969"/>
        <dbReference type="ChEBI" id="CHEBI:57540"/>
        <dbReference type="ChEBI" id="CHEBI:143222"/>
        <dbReference type="ChEBI" id="CHEBI:189688"/>
    </reaction>
    <physiologicalReaction direction="left-to-right" evidence="12">
        <dbReference type="Rhea" id="RHEA:70632"/>
    </physiologicalReaction>
</comment>
<feature type="coiled-coil region" evidence="20">
    <location>
        <begin position="75"/>
        <end position="109"/>
    </location>
</feature>
<dbReference type="InterPro" id="IPR050134">
    <property type="entry name" value="NAD-dep_sirtuin_deacylases"/>
</dbReference>
<dbReference type="SUPFAM" id="SSF52467">
    <property type="entry name" value="DHS-like NAD/FAD-binding domain"/>
    <property type="match status" value="1"/>
</dbReference>
<accession>A0AAW2A5V0</accession>
<evidence type="ECO:0000256" key="3">
    <source>
        <dbReference type="ARBA" id="ARBA00022553"/>
    </source>
</evidence>
<dbReference type="GO" id="GO:0046872">
    <property type="term" value="F:metal ion binding"/>
    <property type="evidence" value="ECO:0007669"/>
    <property type="project" value="UniProtKB-KW"/>
</dbReference>
<dbReference type="EMBL" id="JAWDJR010000005">
    <property type="protein sequence ID" value="KAK9974744.1"/>
    <property type="molecule type" value="Genomic_DNA"/>
</dbReference>
<feature type="binding site" evidence="19">
    <location>
        <position position="205"/>
    </location>
    <ligand>
        <name>Zn(2+)</name>
        <dbReference type="ChEBI" id="CHEBI:29105"/>
    </ligand>
</feature>
<feature type="compositionally biased region" description="Polar residues" evidence="21">
    <location>
        <begin position="1"/>
        <end position="11"/>
    </location>
</feature>
<dbReference type="CDD" id="cd01410">
    <property type="entry name" value="SIRT7"/>
    <property type="match status" value="1"/>
</dbReference>
<evidence type="ECO:0000256" key="19">
    <source>
        <dbReference type="PROSITE-ProRule" id="PRU00236"/>
    </source>
</evidence>
<sequence>MFSMDVQTNSGASARAERKEREKAKIIQREKQRQTVKTISQILQKCDGERTQEERSLLQAHQDTVQELSRRQSRRHLLKRKLEEVFDEADNLKTKVKQLAEAVQQAKHVVIYTGAGISTAASIPDYRGPNGVWTQLQKGHSVSTSDLSRAEPTLTHMCIWMLHKFKMVQHVVSQNCDGLHLRSGLPRHALSELHGNMFIEVCASCSPAREFIRLFDVTERTALHRHGTGRLCPHCRAELRDTIVHFGERGTLEQPLNWKGAAEAAQQADVILCLGSSLKVLKKYSCLWCMNRPANRRPKLYIVNLQWTPKDNLATLKIHGKCDAVMALLMEELGLEIPVYNRSQDPIFSLAKPLCPQEQKSHTRKEIVPPAALEDVSQEVQAQGEGTAVQGGWFGRGYSKARRKKKTL</sequence>
<dbReference type="GO" id="GO:0000785">
    <property type="term" value="C:chromatin"/>
    <property type="evidence" value="ECO:0007669"/>
    <property type="project" value="UniProtKB-ARBA"/>
</dbReference>
<dbReference type="Gene3D" id="2.20.28.200">
    <property type="match status" value="1"/>
</dbReference>
<evidence type="ECO:0000256" key="12">
    <source>
        <dbReference type="ARBA" id="ARBA00050237"/>
    </source>
</evidence>
<evidence type="ECO:0000256" key="18">
    <source>
        <dbReference type="ARBA" id="ARBA00075188"/>
    </source>
</evidence>